<feature type="region of interest" description="Disordered" evidence="1">
    <location>
        <begin position="1"/>
        <end position="27"/>
    </location>
</feature>
<accession>A0A8H6FCE4</accession>
<feature type="transmembrane region" description="Helical" evidence="2">
    <location>
        <begin position="37"/>
        <end position="55"/>
    </location>
</feature>
<keyword evidence="4" id="KW-1185">Reference proteome</keyword>
<dbReference type="RefSeq" id="XP_037152055.1">
    <property type="nucleotide sequence ID" value="XM_037291693.1"/>
</dbReference>
<dbReference type="AlphaFoldDB" id="A0A8H6FCE4"/>
<evidence type="ECO:0000256" key="2">
    <source>
        <dbReference type="SAM" id="Phobius"/>
    </source>
</evidence>
<dbReference type="Proteomes" id="UP000593566">
    <property type="component" value="Unassembled WGS sequence"/>
</dbReference>
<sequence>MARTVQSDRRRRPSKPPATIPAASPAATSKLPPRVRFPLLLVLSLTISSLLYSLVSPFTSGDLATVSRSRDNWWEIAGLLGWKATELAVGWYGGFDSTDFAALTFLTHVPYHYFLSTFYLIRPTTSAYCIAIDTLAAYVPFYSLKVSSSIHSIKTPKGVAANRSVINDTGVQVYTSLLAAGIYTVVVFGSYGTWLPVYLVTHFDGMRDISAAYSPNFPWLILSFLPTGFAAKVFLFTPATAAKADKYDKETAAFNPETATLGDTIVYNLWGYSHRARTLIKRTATLVTVGGVHTMLQTYGSLEGAELLGAAGWSSVWGLAATLTGAAFLWVGDVDGV</sequence>
<dbReference type="GeneID" id="59329174"/>
<reference evidence="3 4" key="1">
    <citation type="journal article" date="2020" name="Genomics">
        <title>Complete, high-quality genomes from long-read metagenomic sequencing of two wolf lichen thalli reveals enigmatic genome architecture.</title>
        <authorList>
            <person name="McKenzie S.K."/>
            <person name="Walston R.F."/>
            <person name="Allen J.L."/>
        </authorList>
    </citation>
    <scope>NUCLEOTIDE SEQUENCE [LARGE SCALE GENOMIC DNA]</scope>
    <source>
        <strain evidence="3">WasteWater1</strain>
    </source>
</reference>
<evidence type="ECO:0000313" key="3">
    <source>
        <dbReference type="EMBL" id="KAF6222709.1"/>
    </source>
</evidence>
<proteinExistence type="predicted"/>
<keyword evidence="2" id="KW-1133">Transmembrane helix</keyword>
<organism evidence="3 4">
    <name type="scientific">Letharia lupina</name>
    <dbReference type="NCBI Taxonomy" id="560253"/>
    <lineage>
        <taxon>Eukaryota</taxon>
        <taxon>Fungi</taxon>
        <taxon>Dikarya</taxon>
        <taxon>Ascomycota</taxon>
        <taxon>Pezizomycotina</taxon>
        <taxon>Lecanoromycetes</taxon>
        <taxon>OSLEUM clade</taxon>
        <taxon>Lecanoromycetidae</taxon>
        <taxon>Lecanorales</taxon>
        <taxon>Lecanorineae</taxon>
        <taxon>Parmeliaceae</taxon>
        <taxon>Letharia</taxon>
    </lineage>
</organism>
<evidence type="ECO:0000313" key="4">
    <source>
        <dbReference type="Proteomes" id="UP000593566"/>
    </source>
</evidence>
<feature type="transmembrane region" description="Helical" evidence="2">
    <location>
        <begin position="173"/>
        <end position="197"/>
    </location>
</feature>
<keyword evidence="2" id="KW-0812">Transmembrane</keyword>
<dbReference type="EMBL" id="JACCJB010000011">
    <property type="protein sequence ID" value="KAF6222709.1"/>
    <property type="molecule type" value="Genomic_DNA"/>
</dbReference>
<name>A0A8H6FCE4_9LECA</name>
<keyword evidence="2" id="KW-0472">Membrane</keyword>
<feature type="transmembrane region" description="Helical" evidence="2">
    <location>
        <begin position="217"/>
        <end position="236"/>
    </location>
</feature>
<evidence type="ECO:0000256" key="1">
    <source>
        <dbReference type="SAM" id="MobiDB-lite"/>
    </source>
</evidence>
<gene>
    <name evidence="3" type="ORF">HO133_000756</name>
</gene>
<protein>
    <submittedName>
        <fullName evidence="3">Uncharacterized protein</fullName>
    </submittedName>
</protein>
<comment type="caution">
    <text evidence="3">The sequence shown here is derived from an EMBL/GenBank/DDBJ whole genome shotgun (WGS) entry which is preliminary data.</text>
</comment>